<dbReference type="EMBL" id="CP042912">
    <property type="protein sequence ID" value="QEG23504.1"/>
    <property type="molecule type" value="Genomic_DNA"/>
</dbReference>
<keyword evidence="3" id="KW-1185">Reference proteome</keyword>
<dbReference type="KEGG" id="mff:MFFC18_34030"/>
<dbReference type="STRING" id="980251.GCA_001642875_02671"/>
<gene>
    <name evidence="2" type="ORF">MFFC18_34030</name>
</gene>
<evidence type="ECO:0000313" key="3">
    <source>
        <dbReference type="Proteomes" id="UP000322214"/>
    </source>
</evidence>
<dbReference type="Gene3D" id="3.40.50.150">
    <property type="entry name" value="Vaccinia Virus protein VP39"/>
    <property type="match status" value="1"/>
</dbReference>
<proteinExistence type="predicted"/>
<dbReference type="InterPro" id="IPR029063">
    <property type="entry name" value="SAM-dependent_MTases_sf"/>
</dbReference>
<reference evidence="2 3" key="1">
    <citation type="submission" date="2019-08" db="EMBL/GenBank/DDBJ databases">
        <title>Deep-cultivation of Planctomycetes and their phenomic and genomic characterization uncovers novel biology.</title>
        <authorList>
            <person name="Wiegand S."/>
            <person name="Jogler M."/>
            <person name="Boedeker C."/>
            <person name="Pinto D."/>
            <person name="Vollmers J."/>
            <person name="Rivas-Marin E."/>
            <person name="Kohn T."/>
            <person name="Peeters S.H."/>
            <person name="Heuer A."/>
            <person name="Rast P."/>
            <person name="Oberbeckmann S."/>
            <person name="Bunk B."/>
            <person name="Jeske O."/>
            <person name="Meyerdierks A."/>
            <person name="Storesund J.E."/>
            <person name="Kallscheuer N."/>
            <person name="Luecker S."/>
            <person name="Lage O.M."/>
            <person name="Pohl T."/>
            <person name="Merkel B.J."/>
            <person name="Hornburger P."/>
            <person name="Mueller R.-W."/>
            <person name="Bruemmer F."/>
            <person name="Labrenz M."/>
            <person name="Spormann A.M."/>
            <person name="Op den Camp H."/>
            <person name="Overmann J."/>
            <person name="Amann R."/>
            <person name="Jetten M.S.M."/>
            <person name="Mascher T."/>
            <person name="Medema M.H."/>
            <person name="Devos D.P."/>
            <person name="Kaster A.-K."/>
            <person name="Ovreas L."/>
            <person name="Rohde M."/>
            <person name="Galperin M.Y."/>
            <person name="Jogler C."/>
        </authorList>
    </citation>
    <scope>NUCLEOTIDE SEQUENCE [LARGE SCALE GENOMIC DNA]</scope>
    <source>
        <strain evidence="2 3">FC18</strain>
    </source>
</reference>
<dbReference type="AlphaFoldDB" id="A0A5B9PB38"/>
<dbReference type="RefSeq" id="WP_075082014.1">
    <property type="nucleotide sequence ID" value="NZ_CP042912.1"/>
</dbReference>
<sequence length="295" mass="33777">MNHDPKNSNPPRLLNVGCGRRFHQAWINIDLESYDPAVVQHDITKGLPYEDDQFDAVYHSHVLEHLDPGDGEKLLDECYRVLRPGGVLRIVVPNLEQIATLYLNYHRQAWAGETGAAINYKWMKLELLDQLVRSHSGGSMGQYMAGDEIKNSGFVRARVGDEFSRCQDMGHGRDDNTTRVLTFTEKATARIEKAKFGLTRWIIRRLLGKDALRSFDEGLFRNQGEIHRWMYDRYSLKTLCQARGFTDFKVQSAIDSSIDDYESFELDSENGNVRKPDSLFVECRKLNAMDAQKAA</sequence>
<feature type="domain" description="Methyltransferase type 11" evidence="1">
    <location>
        <begin position="36"/>
        <end position="89"/>
    </location>
</feature>
<dbReference type="Pfam" id="PF08241">
    <property type="entry name" value="Methyltransf_11"/>
    <property type="match status" value="1"/>
</dbReference>
<evidence type="ECO:0000313" key="2">
    <source>
        <dbReference type="EMBL" id="QEG23504.1"/>
    </source>
</evidence>
<evidence type="ECO:0000259" key="1">
    <source>
        <dbReference type="Pfam" id="PF08241"/>
    </source>
</evidence>
<name>A0A5B9PB38_9BACT</name>
<organism evidence="2 3">
    <name type="scientific">Mariniblastus fucicola</name>
    <dbReference type="NCBI Taxonomy" id="980251"/>
    <lineage>
        <taxon>Bacteria</taxon>
        <taxon>Pseudomonadati</taxon>
        <taxon>Planctomycetota</taxon>
        <taxon>Planctomycetia</taxon>
        <taxon>Pirellulales</taxon>
        <taxon>Pirellulaceae</taxon>
        <taxon>Mariniblastus</taxon>
    </lineage>
</organism>
<dbReference type="GO" id="GO:0008757">
    <property type="term" value="F:S-adenosylmethionine-dependent methyltransferase activity"/>
    <property type="evidence" value="ECO:0007669"/>
    <property type="project" value="InterPro"/>
</dbReference>
<dbReference type="SUPFAM" id="SSF53335">
    <property type="entry name" value="S-adenosyl-L-methionine-dependent methyltransferases"/>
    <property type="match status" value="1"/>
</dbReference>
<dbReference type="InterPro" id="IPR013216">
    <property type="entry name" value="Methyltransf_11"/>
</dbReference>
<accession>A0A5B9PB38</accession>
<protein>
    <recommendedName>
        <fullName evidence="1">Methyltransferase type 11 domain-containing protein</fullName>
    </recommendedName>
</protein>
<dbReference type="CDD" id="cd02440">
    <property type="entry name" value="AdoMet_MTases"/>
    <property type="match status" value="1"/>
</dbReference>
<dbReference type="Proteomes" id="UP000322214">
    <property type="component" value="Chromosome"/>
</dbReference>